<comment type="caution">
    <text evidence="1">The sequence shown here is derived from an EMBL/GenBank/DDBJ whole genome shotgun (WGS) entry which is preliminary data.</text>
</comment>
<protein>
    <submittedName>
        <fullName evidence="1">Uncharacterized protein</fullName>
    </submittedName>
</protein>
<accession>A0ABQ9CN17</accession>
<dbReference type="InterPro" id="IPR030476">
    <property type="entry name" value="Pentaxin_CS"/>
</dbReference>
<name>A0ABQ9CN17_9ROSI</name>
<keyword evidence="2" id="KW-1185">Reference proteome</keyword>
<sequence>MAKHRDDMCLSDQFHDRINNLLLILNAWSSLISHNHLCITWASNSFIIKLFIRSLSFLFKKDQIGLAQ</sequence>
<evidence type="ECO:0000313" key="1">
    <source>
        <dbReference type="EMBL" id="KAJ6399610.1"/>
    </source>
</evidence>
<proteinExistence type="predicted"/>
<reference evidence="1" key="2">
    <citation type="journal article" date="2023" name="Int. J. Mol. Sci.">
        <title>De Novo Assembly and Annotation of 11 Diverse Shrub Willow (Salix) Genomes Reveals Novel Gene Organization in Sex-Linked Regions.</title>
        <authorList>
            <person name="Hyden B."/>
            <person name="Feng K."/>
            <person name="Yates T.B."/>
            <person name="Jawdy S."/>
            <person name="Cereghino C."/>
            <person name="Smart L.B."/>
            <person name="Muchero W."/>
        </authorList>
    </citation>
    <scope>NUCLEOTIDE SEQUENCE</scope>
    <source>
        <tissue evidence="1">Shoot tip</tissue>
    </source>
</reference>
<dbReference type="EMBL" id="JAPFFI010000003">
    <property type="protein sequence ID" value="KAJ6399610.1"/>
    <property type="molecule type" value="Genomic_DNA"/>
</dbReference>
<dbReference type="Proteomes" id="UP001141253">
    <property type="component" value="Chromosome 5"/>
</dbReference>
<evidence type="ECO:0000313" key="2">
    <source>
        <dbReference type="Proteomes" id="UP001141253"/>
    </source>
</evidence>
<reference evidence="1" key="1">
    <citation type="submission" date="2022-10" db="EMBL/GenBank/DDBJ databases">
        <authorList>
            <person name="Hyden B.L."/>
            <person name="Feng K."/>
            <person name="Yates T."/>
            <person name="Jawdy S."/>
            <person name="Smart L.B."/>
            <person name="Muchero W."/>
        </authorList>
    </citation>
    <scope>NUCLEOTIDE SEQUENCE</scope>
    <source>
        <tissue evidence="1">Shoot tip</tissue>
    </source>
</reference>
<organism evidence="1 2">
    <name type="scientific">Salix suchowensis</name>
    <dbReference type="NCBI Taxonomy" id="1278906"/>
    <lineage>
        <taxon>Eukaryota</taxon>
        <taxon>Viridiplantae</taxon>
        <taxon>Streptophyta</taxon>
        <taxon>Embryophyta</taxon>
        <taxon>Tracheophyta</taxon>
        <taxon>Spermatophyta</taxon>
        <taxon>Magnoliopsida</taxon>
        <taxon>eudicotyledons</taxon>
        <taxon>Gunneridae</taxon>
        <taxon>Pentapetalae</taxon>
        <taxon>rosids</taxon>
        <taxon>fabids</taxon>
        <taxon>Malpighiales</taxon>
        <taxon>Salicaceae</taxon>
        <taxon>Saliceae</taxon>
        <taxon>Salix</taxon>
    </lineage>
</organism>
<gene>
    <name evidence="1" type="ORF">OIU77_020213</name>
</gene>
<dbReference type="PROSITE" id="PS00289">
    <property type="entry name" value="PTX_1"/>
    <property type="match status" value="1"/>
</dbReference>